<reference evidence="4 5" key="1">
    <citation type="submission" date="2024-09" db="EMBL/GenBank/DDBJ databases">
        <authorList>
            <person name="Pan X."/>
        </authorList>
    </citation>
    <scope>NUCLEOTIDE SEQUENCE [LARGE SCALE GENOMIC DNA]</scope>
    <source>
        <strain evidence="4 5">B2969</strain>
    </source>
</reference>
<dbReference type="RefSeq" id="WP_397557064.1">
    <property type="nucleotide sequence ID" value="NZ_JBIQWL010000005.1"/>
</dbReference>
<keyword evidence="3" id="KW-0732">Signal</keyword>
<protein>
    <submittedName>
        <fullName evidence="4">Uncharacterized protein</fullName>
    </submittedName>
</protein>
<feature type="compositionally biased region" description="Low complexity" evidence="1">
    <location>
        <begin position="159"/>
        <end position="173"/>
    </location>
</feature>
<organism evidence="4 5">
    <name type="scientific">Microbacterium alkaliflavum</name>
    <dbReference type="NCBI Taxonomy" id="3248839"/>
    <lineage>
        <taxon>Bacteria</taxon>
        <taxon>Bacillati</taxon>
        <taxon>Actinomycetota</taxon>
        <taxon>Actinomycetes</taxon>
        <taxon>Micrococcales</taxon>
        <taxon>Microbacteriaceae</taxon>
        <taxon>Microbacterium</taxon>
    </lineage>
</organism>
<feature type="region of interest" description="Disordered" evidence="1">
    <location>
        <begin position="148"/>
        <end position="173"/>
    </location>
</feature>
<accession>A0ABW7QA76</accession>
<comment type="caution">
    <text evidence="4">The sequence shown here is derived from an EMBL/GenBank/DDBJ whole genome shotgun (WGS) entry which is preliminary data.</text>
</comment>
<evidence type="ECO:0000256" key="1">
    <source>
        <dbReference type="SAM" id="MobiDB-lite"/>
    </source>
</evidence>
<dbReference type="EMBL" id="JBIQWL010000005">
    <property type="protein sequence ID" value="MFH8251610.1"/>
    <property type="molecule type" value="Genomic_DNA"/>
</dbReference>
<gene>
    <name evidence="4" type="ORF">ACH3VR_14675</name>
</gene>
<evidence type="ECO:0000313" key="5">
    <source>
        <dbReference type="Proteomes" id="UP001610861"/>
    </source>
</evidence>
<evidence type="ECO:0000256" key="2">
    <source>
        <dbReference type="SAM" id="Phobius"/>
    </source>
</evidence>
<feature type="chain" id="PRO_5047385112" evidence="3">
    <location>
        <begin position="25"/>
        <end position="232"/>
    </location>
</feature>
<feature type="signal peptide" evidence="3">
    <location>
        <begin position="1"/>
        <end position="24"/>
    </location>
</feature>
<evidence type="ECO:0000256" key="3">
    <source>
        <dbReference type="SAM" id="SignalP"/>
    </source>
</evidence>
<proteinExistence type="predicted"/>
<sequence length="232" mass="23150">MKKNVRARSLAAAAVVAGVVSVFAAGGAAVAADGEISGEGHVTLNFSTTPGSVDVTVWTHSLSTVDAWGVVVIRDVDGQNHTYGPELYAPDQEKTYVRSLPGYTCSDLGRGAVAVAFGFGSLEATAPDWTGEPLSYPDPRITVIGCTESPNPTGGGEDPGTTPTDGGTTTAPTVTTTKTTATGTNVLPAAKTDGADLAGASTSSPLFGLAVTVGAILAAAAGSVISGALRRR</sequence>
<name>A0ABW7QA76_9MICO</name>
<keyword evidence="2" id="KW-1133">Transmembrane helix</keyword>
<keyword evidence="5" id="KW-1185">Reference proteome</keyword>
<dbReference type="Proteomes" id="UP001610861">
    <property type="component" value="Unassembled WGS sequence"/>
</dbReference>
<feature type="transmembrane region" description="Helical" evidence="2">
    <location>
        <begin position="206"/>
        <end position="229"/>
    </location>
</feature>
<keyword evidence="2" id="KW-0812">Transmembrane</keyword>
<keyword evidence="2" id="KW-0472">Membrane</keyword>
<evidence type="ECO:0000313" key="4">
    <source>
        <dbReference type="EMBL" id="MFH8251610.1"/>
    </source>
</evidence>